<evidence type="ECO:0000256" key="1">
    <source>
        <dbReference type="ARBA" id="ARBA00022448"/>
    </source>
</evidence>
<dbReference type="EMBL" id="AZHW01000102">
    <property type="protein sequence ID" value="ETX02870.1"/>
    <property type="molecule type" value="Genomic_DNA"/>
</dbReference>
<keyword evidence="5" id="KW-1278">Translocase</keyword>
<organism evidence="8 9">
    <name type="scientific">Entotheonella factor</name>
    <dbReference type="NCBI Taxonomy" id="1429438"/>
    <lineage>
        <taxon>Bacteria</taxon>
        <taxon>Pseudomonadati</taxon>
        <taxon>Nitrospinota/Tectimicrobiota group</taxon>
        <taxon>Candidatus Tectimicrobiota</taxon>
        <taxon>Candidatus Entotheonellia</taxon>
        <taxon>Candidatus Entotheonellales</taxon>
        <taxon>Candidatus Entotheonellaceae</taxon>
        <taxon>Candidatus Entotheonella</taxon>
    </lineage>
</organism>
<evidence type="ECO:0000256" key="2">
    <source>
        <dbReference type="ARBA" id="ARBA00022475"/>
    </source>
</evidence>
<dbReference type="AlphaFoldDB" id="W4LY63"/>
<dbReference type="PATRIC" id="fig|1429438.4.peg.580"/>
<keyword evidence="4" id="KW-0067">ATP-binding</keyword>
<keyword evidence="3" id="KW-0547">Nucleotide-binding</keyword>
<dbReference type="InterPro" id="IPR050086">
    <property type="entry name" value="MetN_ABC_transporter-like"/>
</dbReference>
<evidence type="ECO:0000256" key="6">
    <source>
        <dbReference type="ARBA" id="ARBA00023136"/>
    </source>
</evidence>
<gene>
    <name evidence="8" type="ORF">ETSY1_02030</name>
</gene>
<reference evidence="8 9" key="1">
    <citation type="journal article" date="2014" name="Nature">
        <title>An environmental bacterial taxon with a large and distinct metabolic repertoire.</title>
        <authorList>
            <person name="Wilson M.C."/>
            <person name="Mori T."/>
            <person name="Ruckert C."/>
            <person name="Uria A.R."/>
            <person name="Helf M.J."/>
            <person name="Takada K."/>
            <person name="Gernert C."/>
            <person name="Steffens U.A."/>
            <person name="Heycke N."/>
            <person name="Schmitt S."/>
            <person name="Rinke C."/>
            <person name="Helfrich E.J."/>
            <person name="Brachmann A.O."/>
            <person name="Gurgui C."/>
            <person name="Wakimoto T."/>
            <person name="Kracht M."/>
            <person name="Crusemann M."/>
            <person name="Hentschel U."/>
            <person name="Abe I."/>
            <person name="Matsunaga S."/>
            <person name="Kalinowski J."/>
            <person name="Takeyama H."/>
            <person name="Piel J."/>
        </authorList>
    </citation>
    <scope>NUCLEOTIDE SEQUENCE [LARGE SCALE GENOMIC DNA]</scope>
    <source>
        <strain evidence="9">TSY1</strain>
    </source>
</reference>
<dbReference type="InterPro" id="IPR003593">
    <property type="entry name" value="AAA+_ATPase"/>
</dbReference>
<keyword evidence="2" id="KW-1003">Cell membrane</keyword>
<evidence type="ECO:0000256" key="3">
    <source>
        <dbReference type="ARBA" id="ARBA00022741"/>
    </source>
</evidence>
<comment type="caution">
    <text evidence="8">The sequence shown here is derived from an EMBL/GenBank/DDBJ whole genome shotgun (WGS) entry which is preliminary data.</text>
</comment>
<dbReference type="PROSITE" id="PS50893">
    <property type="entry name" value="ABC_TRANSPORTER_2"/>
    <property type="match status" value="1"/>
</dbReference>
<dbReference type="PANTHER" id="PTHR43166:SF6">
    <property type="entry name" value="PHOSPHONATES IMPORT ATP-BINDING PROTEIN PHNC"/>
    <property type="match status" value="1"/>
</dbReference>
<keyword evidence="1" id="KW-0813">Transport</keyword>
<dbReference type="HOGENOM" id="CLU_000604_1_22_7"/>
<evidence type="ECO:0000256" key="5">
    <source>
        <dbReference type="ARBA" id="ARBA00022967"/>
    </source>
</evidence>
<evidence type="ECO:0000259" key="7">
    <source>
        <dbReference type="PROSITE" id="PS50893"/>
    </source>
</evidence>
<dbReference type="InterPro" id="IPR003439">
    <property type="entry name" value="ABC_transporter-like_ATP-bd"/>
</dbReference>
<keyword evidence="6" id="KW-0472">Membrane</keyword>
<dbReference type="Gene3D" id="3.40.50.300">
    <property type="entry name" value="P-loop containing nucleotide triphosphate hydrolases"/>
    <property type="match status" value="1"/>
</dbReference>
<evidence type="ECO:0000313" key="8">
    <source>
        <dbReference type="EMBL" id="ETX02870.1"/>
    </source>
</evidence>
<protein>
    <recommendedName>
        <fullName evidence="7">ABC transporter domain-containing protein</fullName>
    </recommendedName>
</protein>
<name>W4LY63_ENTF1</name>
<dbReference type="GO" id="GO:0016887">
    <property type="term" value="F:ATP hydrolysis activity"/>
    <property type="evidence" value="ECO:0007669"/>
    <property type="project" value="InterPro"/>
</dbReference>
<proteinExistence type="predicted"/>
<sequence length="217" mass="24341">MFQLNRANIAYGDQVALRNISLHIEAGERVAFIGPSGAGKTTLLKTLYEQRPQDASFVHQHYALVPQLTAFHNVYMGRLDRYSVWKNLHNLVWPRRDTKTEILPLLDDFGLASFAFQRVGALSGGQQQRTAIARAIYRDSDVMFADEPVSSVDPHQAGMVLERIMKSQQTVILSLHAVELALEFAQRIIGLRLGSITFDLPANQVSPSHLARLYQPC</sequence>
<dbReference type="SUPFAM" id="SSF52540">
    <property type="entry name" value="P-loop containing nucleoside triphosphate hydrolases"/>
    <property type="match status" value="1"/>
</dbReference>
<dbReference type="GO" id="GO:0005524">
    <property type="term" value="F:ATP binding"/>
    <property type="evidence" value="ECO:0007669"/>
    <property type="project" value="UniProtKB-KW"/>
</dbReference>
<evidence type="ECO:0000256" key="4">
    <source>
        <dbReference type="ARBA" id="ARBA00022840"/>
    </source>
</evidence>
<feature type="domain" description="ABC transporter" evidence="7">
    <location>
        <begin position="2"/>
        <end position="215"/>
    </location>
</feature>
<keyword evidence="9" id="KW-1185">Reference proteome</keyword>
<dbReference type="Proteomes" id="UP000019141">
    <property type="component" value="Unassembled WGS sequence"/>
</dbReference>
<dbReference type="InterPro" id="IPR027417">
    <property type="entry name" value="P-loop_NTPase"/>
</dbReference>
<dbReference type="SMART" id="SM00382">
    <property type="entry name" value="AAA"/>
    <property type="match status" value="1"/>
</dbReference>
<evidence type="ECO:0000313" key="9">
    <source>
        <dbReference type="Proteomes" id="UP000019141"/>
    </source>
</evidence>
<dbReference type="Pfam" id="PF00005">
    <property type="entry name" value="ABC_tran"/>
    <property type="match status" value="1"/>
</dbReference>
<accession>W4LY63</accession>
<dbReference type="PANTHER" id="PTHR43166">
    <property type="entry name" value="AMINO ACID IMPORT ATP-BINDING PROTEIN"/>
    <property type="match status" value="1"/>
</dbReference>